<dbReference type="PROSITE" id="PS51007">
    <property type="entry name" value="CYTC"/>
    <property type="match status" value="1"/>
</dbReference>
<feature type="domain" description="Cytochrome oxidase subunit II copper A binding" evidence="20">
    <location>
        <begin position="97"/>
        <end position="208"/>
    </location>
</feature>
<organism evidence="22 23">
    <name type="scientific">Mesorhizobium hungaricum</name>
    <dbReference type="NCBI Taxonomy" id="1566387"/>
    <lineage>
        <taxon>Bacteria</taxon>
        <taxon>Pseudomonadati</taxon>
        <taxon>Pseudomonadota</taxon>
        <taxon>Alphaproteobacteria</taxon>
        <taxon>Hyphomicrobiales</taxon>
        <taxon>Phyllobacteriaceae</taxon>
        <taxon>Mesorhizobium</taxon>
    </lineage>
</organism>
<evidence type="ECO:0000256" key="15">
    <source>
        <dbReference type="ARBA" id="ARBA00024688"/>
    </source>
</evidence>
<dbReference type="EC" id="7.1.1.9" evidence="3"/>
<evidence type="ECO:0000256" key="14">
    <source>
        <dbReference type="ARBA" id="ARBA00023136"/>
    </source>
</evidence>
<comment type="function">
    <text evidence="15">Subunits I and II form the functional core of the enzyme complex. Electrons originating in cytochrome c are transferred via heme a and Cu(A) to the binuclear center formed by heme a3 and Cu(B).</text>
</comment>
<comment type="catalytic activity">
    <reaction evidence="17">
        <text>4 Fe(II)-[cytochrome c] + O2 + 8 H(+)(in) = 4 Fe(III)-[cytochrome c] + 2 H2O + 4 H(+)(out)</text>
        <dbReference type="Rhea" id="RHEA:11436"/>
        <dbReference type="Rhea" id="RHEA-COMP:10350"/>
        <dbReference type="Rhea" id="RHEA-COMP:14399"/>
        <dbReference type="ChEBI" id="CHEBI:15377"/>
        <dbReference type="ChEBI" id="CHEBI:15378"/>
        <dbReference type="ChEBI" id="CHEBI:15379"/>
        <dbReference type="ChEBI" id="CHEBI:29033"/>
        <dbReference type="ChEBI" id="CHEBI:29034"/>
        <dbReference type="EC" id="7.1.1.9"/>
    </reaction>
</comment>
<dbReference type="SUPFAM" id="SSF81464">
    <property type="entry name" value="Cytochrome c oxidase subunit II-like, transmembrane region"/>
    <property type="match status" value="1"/>
</dbReference>
<dbReference type="OrthoDB" id="9781261at2"/>
<protein>
    <recommendedName>
        <fullName evidence="3">cytochrome-c oxidase</fullName>
        <ecNumber evidence="3">7.1.1.9</ecNumber>
    </recommendedName>
    <alternativeName>
        <fullName evidence="16">Cytochrome aa3 subunit 2</fullName>
    </alternativeName>
</protein>
<comment type="subcellular location">
    <subcellularLocation>
        <location evidence="1">Membrane</location>
        <topology evidence="1">Multi-pass membrane protein</topology>
    </subcellularLocation>
</comment>
<dbReference type="InterPro" id="IPR045187">
    <property type="entry name" value="CcO_II"/>
</dbReference>
<keyword evidence="5 18" id="KW-0349">Heme</keyword>
<dbReference type="InterPro" id="IPR014222">
    <property type="entry name" value="Cyt_c_oxidase_su2"/>
</dbReference>
<dbReference type="PANTHER" id="PTHR22888:SF9">
    <property type="entry name" value="CYTOCHROME C OXIDASE SUBUNIT 2"/>
    <property type="match status" value="1"/>
</dbReference>
<dbReference type="InterPro" id="IPR001505">
    <property type="entry name" value="Copper_CuA"/>
</dbReference>
<dbReference type="InterPro" id="IPR009056">
    <property type="entry name" value="Cyt_c-like_dom"/>
</dbReference>
<feature type="transmembrane region" description="Helical" evidence="19">
    <location>
        <begin position="67"/>
        <end position="90"/>
    </location>
</feature>
<evidence type="ECO:0000256" key="6">
    <source>
        <dbReference type="ARBA" id="ARBA00022660"/>
    </source>
</evidence>
<dbReference type="InterPro" id="IPR036909">
    <property type="entry name" value="Cyt_c-like_dom_sf"/>
</dbReference>
<dbReference type="CDD" id="cd13915">
    <property type="entry name" value="CuRO_HCO_II_like_2"/>
    <property type="match status" value="1"/>
</dbReference>
<evidence type="ECO:0000256" key="17">
    <source>
        <dbReference type="ARBA" id="ARBA00047816"/>
    </source>
</evidence>
<evidence type="ECO:0000256" key="19">
    <source>
        <dbReference type="SAM" id="Phobius"/>
    </source>
</evidence>
<dbReference type="PROSITE" id="PS50857">
    <property type="entry name" value="COX2_CUA"/>
    <property type="match status" value="1"/>
</dbReference>
<dbReference type="SUPFAM" id="SSF49503">
    <property type="entry name" value="Cupredoxins"/>
    <property type="match status" value="1"/>
</dbReference>
<keyword evidence="10" id="KW-0249">Electron transport</keyword>
<dbReference type="SUPFAM" id="SSF46626">
    <property type="entry name" value="Cytochrome c"/>
    <property type="match status" value="1"/>
</dbReference>
<comment type="caution">
    <text evidence="22">The sequence shown here is derived from an EMBL/GenBank/DDBJ whole genome shotgun (WGS) entry which is preliminary data.</text>
</comment>
<dbReference type="GO" id="GO:0016020">
    <property type="term" value="C:membrane"/>
    <property type="evidence" value="ECO:0007669"/>
    <property type="project" value="UniProtKB-SubCell"/>
</dbReference>
<dbReference type="InterPro" id="IPR002429">
    <property type="entry name" value="CcO_II-like_C"/>
</dbReference>
<feature type="transmembrane region" description="Helical" evidence="19">
    <location>
        <begin position="22"/>
        <end position="46"/>
    </location>
</feature>
<evidence type="ECO:0000313" key="22">
    <source>
        <dbReference type="EMBL" id="OCX22758.1"/>
    </source>
</evidence>
<reference evidence="22 23" key="1">
    <citation type="submission" date="2016-08" db="EMBL/GenBank/DDBJ databases">
        <title>Whole genome sequence of Mesorhizobium sp. strain UASWS1009 isolated from industrial sewage.</title>
        <authorList>
            <person name="Crovadore J."/>
            <person name="Calmin G."/>
            <person name="Chablais R."/>
            <person name="Cochard B."/>
            <person name="Lefort F."/>
        </authorList>
    </citation>
    <scope>NUCLEOTIDE SEQUENCE [LARGE SCALE GENOMIC DNA]</scope>
    <source>
        <strain evidence="22 23">UASWS1009</strain>
    </source>
</reference>
<evidence type="ECO:0000256" key="4">
    <source>
        <dbReference type="ARBA" id="ARBA00022448"/>
    </source>
</evidence>
<dbReference type="InterPro" id="IPR008972">
    <property type="entry name" value="Cupredoxin"/>
</dbReference>
<evidence type="ECO:0000256" key="12">
    <source>
        <dbReference type="ARBA" id="ARBA00023004"/>
    </source>
</evidence>
<evidence type="ECO:0000256" key="11">
    <source>
        <dbReference type="ARBA" id="ARBA00022989"/>
    </source>
</evidence>
<keyword evidence="6" id="KW-0679">Respiratory chain</keyword>
<keyword evidence="8 18" id="KW-0479">Metal-binding</keyword>
<evidence type="ECO:0000256" key="5">
    <source>
        <dbReference type="ARBA" id="ARBA00022617"/>
    </source>
</evidence>
<feature type="domain" description="Cytochrome c" evidence="21">
    <location>
        <begin position="214"/>
        <end position="308"/>
    </location>
</feature>
<keyword evidence="9" id="KW-1278">Translocase</keyword>
<evidence type="ECO:0000256" key="10">
    <source>
        <dbReference type="ARBA" id="ARBA00022982"/>
    </source>
</evidence>
<evidence type="ECO:0000256" key="9">
    <source>
        <dbReference type="ARBA" id="ARBA00022967"/>
    </source>
</evidence>
<evidence type="ECO:0000256" key="8">
    <source>
        <dbReference type="ARBA" id="ARBA00022723"/>
    </source>
</evidence>
<evidence type="ECO:0000256" key="13">
    <source>
        <dbReference type="ARBA" id="ARBA00023008"/>
    </source>
</evidence>
<dbReference type="Gene3D" id="1.10.287.90">
    <property type="match status" value="1"/>
</dbReference>
<name>A0A1C2E6X6_9HYPH</name>
<sequence>MSFGIPFVPDEASSIAGRVDALFYALLAFTLLLGLFLTALVVGYAVKYRAGSSADRTGQRGRSLPLEIGWTSASLVIAFIFFGWGAVLFVQRDRPPSDALEIAALGKQWMWTFRHPGGQREINELHVPAGRPVVVSLASQDVIHSFYVPAFRLKQDAVPGRTTHLWFTAVKPGRYHLFCAEYCGTQHSEMGGWVTVMPPEDFAKWLSAQGESESLAQSGEKLFRALGCSGCHGPSSKVRAPDLANVYGRPVALADRQTVLADERYLRDSILQPAKEIAAGYEPVMPSFDGLIDEGELQMLVAYLKSLSSERSTPSEATP</sequence>
<evidence type="ECO:0000259" key="21">
    <source>
        <dbReference type="PROSITE" id="PS51007"/>
    </source>
</evidence>
<keyword evidence="13" id="KW-0186">Copper</keyword>
<comment type="similarity">
    <text evidence="2">Belongs to the cytochrome c oxidase subunit 2 family.</text>
</comment>
<evidence type="ECO:0000256" key="18">
    <source>
        <dbReference type="PROSITE-ProRule" id="PRU00433"/>
    </source>
</evidence>
<evidence type="ECO:0000259" key="20">
    <source>
        <dbReference type="PROSITE" id="PS50857"/>
    </source>
</evidence>
<dbReference type="GO" id="GO:0042773">
    <property type="term" value="P:ATP synthesis coupled electron transport"/>
    <property type="evidence" value="ECO:0007669"/>
    <property type="project" value="TreeGrafter"/>
</dbReference>
<dbReference type="GO" id="GO:0004129">
    <property type="term" value="F:cytochrome-c oxidase activity"/>
    <property type="evidence" value="ECO:0007669"/>
    <property type="project" value="UniProtKB-EC"/>
</dbReference>
<dbReference type="GO" id="GO:0020037">
    <property type="term" value="F:heme binding"/>
    <property type="evidence" value="ECO:0007669"/>
    <property type="project" value="InterPro"/>
</dbReference>
<keyword evidence="23" id="KW-1185">Reference proteome</keyword>
<dbReference type="PANTHER" id="PTHR22888">
    <property type="entry name" value="CYTOCHROME C OXIDASE, SUBUNIT II"/>
    <property type="match status" value="1"/>
</dbReference>
<evidence type="ECO:0000256" key="2">
    <source>
        <dbReference type="ARBA" id="ARBA00007866"/>
    </source>
</evidence>
<dbReference type="NCBIfam" id="TIGR02866">
    <property type="entry name" value="CoxB"/>
    <property type="match status" value="1"/>
</dbReference>
<evidence type="ECO:0000313" key="23">
    <source>
        <dbReference type="Proteomes" id="UP000094412"/>
    </source>
</evidence>
<evidence type="ECO:0000256" key="3">
    <source>
        <dbReference type="ARBA" id="ARBA00012949"/>
    </source>
</evidence>
<evidence type="ECO:0000256" key="1">
    <source>
        <dbReference type="ARBA" id="ARBA00004141"/>
    </source>
</evidence>
<dbReference type="GO" id="GO:0005507">
    <property type="term" value="F:copper ion binding"/>
    <property type="evidence" value="ECO:0007669"/>
    <property type="project" value="InterPro"/>
</dbReference>
<dbReference type="PROSITE" id="PS00078">
    <property type="entry name" value="COX2"/>
    <property type="match status" value="1"/>
</dbReference>
<dbReference type="Gene3D" id="1.10.760.10">
    <property type="entry name" value="Cytochrome c-like domain"/>
    <property type="match status" value="1"/>
</dbReference>
<keyword evidence="7 19" id="KW-0812">Transmembrane</keyword>
<dbReference type="AlphaFoldDB" id="A0A1C2E6X6"/>
<dbReference type="EMBL" id="MDEO01000026">
    <property type="protein sequence ID" value="OCX22758.1"/>
    <property type="molecule type" value="Genomic_DNA"/>
</dbReference>
<evidence type="ECO:0000256" key="16">
    <source>
        <dbReference type="ARBA" id="ARBA00031399"/>
    </source>
</evidence>
<gene>
    <name evidence="22" type="ORF">QV13_04640</name>
</gene>
<dbReference type="RefSeq" id="WP_065996754.1">
    <property type="nucleotide sequence ID" value="NZ_MDEO01000026.1"/>
</dbReference>
<dbReference type="Pfam" id="PF00034">
    <property type="entry name" value="Cytochrom_C"/>
    <property type="match status" value="1"/>
</dbReference>
<keyword evidence="11 19" id="KW-1133">Transmembrane helix</keyword>
<accession>A0A1C2E6X6</accession>
<keyword evidence="12 18" id="KW-0408">Iron</keyword>
<evidence type="ECO:0000256" key="7">
    <source>
        <dbReference type="ARBA" id="ARBA00022692"/>
    </source>
</evidence>
<dbReference type="Gene3D" id="2.60.40.420">
    <property type="entry name" value="Cupredoxins - blue copper proteins"/>
    <property type="match status" value="1"/>
</dbReference>
<dbReference type="InterPro" id="IPR036257">
    <property type="entry name" value="Cyt_c_oxidase_su2_TM_sf"/>
</dbReference>
<keyword evidence="4" id="KW-0813">Transport</keyword>
<keyword evidence="14 19" id="KW-0472">Membrane</keyword>
<dbReference type="Pfam" id="PF00116">
    <property type="entry name" value="COX2"/>
    <property type="match status" value="1"/>
</dbReference>
<dbReference type="Proteomes" id="UP000094412">
    <property type="component" value="Unassembled WGS sequence"/>
</dbReference>
<proteinExistence type="inferred from homology"/>
<dbReference type="STRING" id="1566387.QV13_04640"/>
<dbReference type="GO" id="GO:0016491">
    <property type="term" value="F:oxidoreductase activity"/>
    <property type="evidence" value="ECO:0007669"/>
    <property type="project" value="InterPro"/>
</dbReference>